<keyword evidence="1" id="KW-0472">Membrane</keyword>
<dbReference type="RefSeq" id="WP_023581350.1">
    <property type="nucleotide sequence ID" value="NZ_JAMZOO010000001.1"/>
</dbReference>
<name>A0ABU6ECI9_9GAMM</name>
<evidence type="ECO:0000256" key="1">
    <source>
        <dbReference type="SAM" id="Phobius"/>
    </source>
</evidence>
<feature type="transmembrane region" description="Helical" evidence="1">
    <location>
        <begin position="46"/>
        <end position="73"/>
    </location>
</feature>
<feature type="transmembrane region" description="Helical" evidence="1">
    <location>
        <begin position="122"/>
        <end position="142"/>
    </location>
</feature>
<reference evidence="2 3" key="1">
    <citation type="submission" date="2022-05" db="EMBL/GenBank/DDBJ databases">
        <title>Whole genome sequences of Escherichia coli of fish isolates collected from Assam, India.</title>
        <authorList>
            <person name="Sudha S."/>
            <person name="Muneeb K.H."/>
            <person name="Rakshit O."/>
            <person name="Mendem S.K."/>
            <person name="Raisen C."/>
            <person name="Holmes M.A."/>
            <person name="Shome B.R."/>
            <person name="Sivaraman G.K."/>
        </authorList>
    </citation>
    <scope>NUCLEOTIDE SEQUENCE [LARGE SCALE GENOMIC DNA]</scope>
    <source>
        <strain evidence="2 3">278</strain>
    </source>
</reference>
<comment type="caution">
    <text evidence="2">The sequence shown here is derived from an EMBL/GenBank/DDBJ whole genome shotgun (WGS) entry which is preliminary data.</text>
</comment>
<accession>A0ABU6ECI9</accession>
<keyword evidence="3" id="KW-1185">Reference proteome</keyword>
<proteinExistence type="predicted"/>
<organism evidence="2 3">
    <name type="scientific">Proteus cibi</name>
    <dbReference type="NCBI Taxonomy" id="2050966"/>
    <lineage>
        <taxon>Bacteria</taxon>
        <taxon>Pseudomonadati</taxon>
        <taxon>Pseudomonadota</taxon>
        <taxon>Gammaproteobacteria</taxon>
        <taxon>Enterobacterales</taxon>
        <taxon>Morganellaceae</taxon>
        <taxon>Proteus</taxon>
    </lineage>
</organism>
<dbReference type="EMBL" id="JAMZOO010000001">
    <property type="protein sequence ID" value="MEB6856793.1"/>
    <property type="molecule type" value="Genomic_DNA"/>
</dbReference>
<feature type="transmembrane region" description="Helical" evidence="1">
    <location>
        <begin position="7"/>
        <end position="26"/>
    </location>
</feature>
<evidence type="ECO:0000313" key="2">
    <source>
        <dbReference type="EMBL" id="MEB6856793.1"/>
    </source>
</evidence>
<gene>
    <name evidence="2" type="ORF">NA736_07080</name>
</gene>
<dbReference type="Proteomes" id="UP001332939">
    <property type="component" value="Unassembled WGS sequence"/>
</dbReference>
<feature type="transmembrane region" description="Helical" evidence="1">
    <location>
        <begin position="85"/>
        <end position="102"/>
    </location>
</feature>
<protein>
    <submittedName>
        <fullName evidence="2">Uncharacterized protein</fullName>
    </submittedName>
</protein>
<keyword evidence="1" id="KW-1133">Transmembrane helix</keyword>
<keyword evidence="1" id="KW-0812">Transmembrane</keyword>
<evidence type="ECO:0000313" key="3">
    <source>
        <dbReference type="Proteomes" id="UP001332939"/>
    </source>
</evidence>
<sequence>MKKPISLWIILIAFILFTLGQLISSFTSVSTLVGISIKDSENLNLIAYLSILWSLIQTFALPTLYVITLFVIFMNKEIASMMLKILWSISMVPIAIAIVVGMQNTLDNTSGSNQAENSGEVLGILFLVGLLVYLTYSLFFSLKIKHYFKSLKDKQSTACIDKN</sequence>